<evidence type="ECO:0000256" key="1">
    <source>
        <dbReference type="SAM" id="MobiDB-lite"/>
    </source>
</evidence>
<name>A0A0E9R9P8_ANGAN</name>
<feature type="compositionally biased region" description="Polar residues" evidence="1">
    <location>
        <begin position="14"/>
        <end position="23"/>
    </location>
</feature>
<dbReference type="AlphaFoldDB" id="A0A0E9R9P8"/>
<sequence length="23" mass="2435">MFTTGGGQDLQCHPKTTQVKLSG</sequence>
<evidence type="ECO:0000313" key="2">
    <source>
        <dbReference type="EMBL" id="JAH25220.1"/>
    </source>
</evidence>
<reference evidence="2" key="1">
    <citation type="submission" date="2014-11" db="EMBL/GenBank/DDBJ databases">
        <authorList>
            <person name="Amaro Gonzalez C."/>
        </authorList>
    </citation>
    <scope>NUCLEOTIDE SEQUENCE</scope>
</reference>
<dbReference type="EMBL" id="GBXM01083357">
    <property type="protein sequence ID" value="JAH25220.1"/>
    <property type="molecule type" value="Transcribed_RNA"/>
</dbReference>
<feature type="region of interest" description="Disordered" evidence="1">
    <location>
        <begin position="1"/>
        <end position="23"/>
    </location>
</feature>
<proteinExistence type="predicted"/>
<accession>A0A0E9R9P8</accession>
<protein>
    <submittedName>
        <fullName evidence="2">Uncharacterized protein</fullName>
    </submittedName>
</protein>
<reference evidence="2" key="2">
    <citation type="journal article" date="2015" name="Fish Shellfish Immunol.">
        <title>Early steps in the European eel (Anguilla anguilla)-Vibrio vulnificus interaction in the gills: Role of the RtxA13 toxin.</title>
        <authorList>
            <person name="Callol A."/>
            <person name="Pajuelo D."/>
            <person name="Ebbesson L."/>
            <person name="Teles M."/>
            <person name="MacKenzie S."/>
            <person name="Amaro C."/>
        </authorList>
    </citation>
    <scope>NUCLEOTIDE SEQUENCE</scope>
</reference>
<organism evidence="2">
    <name type="scientific">Anguilla anguilla</name>
    <name type="common">European freshwater eel</name>
    <name type="synonym">Muraena anguilla</name>
    <dbReference type="NCBI Taxonomy" id="7936"/>
    <lineage>
        <taxon>Eukaryota</taxon>
        <taxon>Metazoa</taxon>
        <taxon>Chordata</taxon>
        <taxon>Craniata</taxon>
        <taxon>Vertebrata</taxon>
        <taxon>Euteleostomi</taxon>
        <taxon>Actinopterygii</taxon>
        <taxon>Neopterygii</taxon>
        <taxon>Teleostei</taxon>
        <taxon>Anguilliformes</taxon>
        <taxon>Anguillidae</taxon>
        <taxon>Anguilla</taxon>
    </lineage>
</organism>